<organism evidence="3 4">
    <name type="scientific">Leptospirillum ferriphilum (strain ML-04)</name>
    <dbReference type="NCBI Taxonomy" id="1048260"/>
    <lineage>
        <taxon>Bacteria</taxon>
        <taxon>Pseudomonadati</taxon>
        <taxon>Nitrospirota</taxon>
        <taxon>Nitrospiria</taxon>
        <taxon>Nitrospirales</taxon>
        <taxon>Nitrospiraceae</taxon>
        <taxon>Leptospirillum</taxon>
    </lineage>
</organism>
<dbReference type="GO" id="GO:0003677">
    <property type="term" value="F:DNA binding"/>
    <property type="evidence" value="ECO:0007669"/>
    <property type="project" value="InterPro"/>
</dbReference>
<proteinExistence type="predicted"/>
<evidence type="ECO:0000313" key="3">
    <source>
        <dbReference type="EMBL" id="AFS53913.1"/>
    </source>
</evidence>
<feature type="region of interest" description="Disordered" evidence="1">
    <location>
        <begin position="488"/>
        <end position="512"/>
    </location>
</feature>
<gene>
    <name evidence="3" type="ordered locus">LFML04_1711</name>
</gene>
<dbReference type="InterPro" id="IPR002559">
    <property type="entry name" value="Transposase_11"/>
</dbReference>
<dbReference type="GO" id="GO:0006313">
    <property type="term" value="P:DNA transposition"/>
    <property type="evidence" value="ECO:0007669"/>
    <property type="project" value="InterPro"/>
</dbReference>
<dbReference type="AlphaFoldDB" id="J9ZDK4"/>
<dbReference type="HOGENOM" id="CLU_022426_7_0_0"/>
<dbReference type="Proteomes" id="UP000006177">
    <property type="component" value="Chromosome"/>
</dbReference>
<dbReference type="Pfam" id="PF01609">
    <property type="entry name" value="DDE_Tnp_1"/>
    <property type="match status" value="1"/>
</dbReference>
<dbReference type="PANTHER" id="PTHR34614">
    <property type="match status" value="1"/>
</dbReference>
<accession>J9ZDK4</accession>
<dbReference type="KEGG" id="lfi:LFML04_1711"/>
<dbReference type="EMBL" id="CP002919">
    <property type="protein sequence ID" value="AFS53913.1"/>
    <property type="molecule type" value="Genomic_DNA"/>
</dbReference>
<dbReference type="SUPFAM" id="SSF53098">
    <property type="entry name" value="Ribonuclease H-like"/>
    <property type="match status" value="1"/>
</dbReference>
<evidence type="ECO:0000256" key="1">
    <source>
        <dbReference type="SAM" id="MobiDB-lite"/>
    </source>
</evidence>
<reference evidence="3 4" key="1">
    <citation type="journal article" date="2011" name="J. Microbiol.">
        <title>Complete genome of Leptospirillum ferriphilum ML-04 provides insight into its physiology and environmental adaptation.</title>
        <authorList>
            <person name="Mi S."/>
            <person name="Song J."/>
            <person name="Lin J."/>
            <person name="Che Y."/>
            <person name="Zheng H."/>
            <person name="Lin J."/>
        </authorList>
    </citation>
    <scope>NUCLEOTIDE SEQUENCE [LARGE SCALE GENOMIC DNA]</scope>
    <source>
        <strain evidence="3 4">ML-04</strain>
    </source>
</reference>
<dbReference type="GO" id="GO:0004803">
    <property type="term" value="F:transposase activity"/>
    <property type="evidence" value="ECO:0007669"/>
    <property type="project" value="InterPro"/>
</dbReference>
<sequence length="570" mass="63330">MVGDKVYTTTLLRRTYREDGKVKNETLANLSHLPAPILEVVKAGMSGQAVGVLSQDLACVRSLPHGHVAAVVGTMRACGLTALLGSRRTRERDLMEALIAHRLISPGSKLSLFRALSPETATSTLGEVLGVSGATEDELYEAMDALLSRQEKIEKSLAQRHLQDGTLVLYDVSSSYYTGEHCELVRYGHNRDGKKRFPQIVYGLLCASDGCPVAIEVFEGNTADPTTLSSQIQKLRERFGLARVVLVTDRGILTQVQIDKVREIPGFDWITALRSPSIAKLRDQGRIPASLFDAKNLAEITSPDYPGERLIVCRNPVLASRRAWKREELLAATEKDLEKIAQAVRRAKNPLRGKDKIVLRVGKGIDKHHVGKHFDLTFEDDSFSWTRNEEKIREEASLDGLYVIRTSLSQEILGPEKTVGAYKSLAQVERAFRSIKTVDLEIRPIYHRMTDRVKSHVFLCMLAYYVEWQMKQKLAPLLFAEEDREGADRERPDIVSPAVPSEAARKKASSRRTEANLPLQTFGGLIEDLGTLVKNVMQAGKDESARFSISTTSTPFQKKALELLGVGANL</sequence>
<name>J9ZDK4_LEPFM</name>
<dbReference type="PANTHER" id="PTHR34614:SF2">
    <property type="entry name" value="TRANSPOSASE IS4-LIKE DOMAIN-CONTAINING PROTEIN"/>
    <property type="match status" value="1"/>
</dbReference>
<feature type="domain" description="Transposase IS4-like" evidence="2">
    <location>
        <begin position="185"/>
        <end position="464"/>
    </location>
</feature>
<dbReference type="NCBIfam" id="NF033559">
    <property type="entry name" value="transpos_IS1634"/>
    <property type="match status" value="1"/>
</dbReference>
<dbReference type="InterPro" id="IPR047654">
    <property type="entry name" value="IS1634_transpos"/>
</dbReference>
<dbReference type="PATRIC" id="fig|1048260.3.peg.1842"/>
<protein>
    <submittedName>
        <fullName evidence="3">Transposase</fullName>
    </submittedName>
</protein>
<dbReference type="InterPro" id="IPR012337">
    <property type="entry name" value="RNaseH-like_sf"/>
</dbReference>
<evidence type="ECO:0000259" key="2">
    <source>
        <dbReference type="Pfam" id="PF01609"/>
    </source>
</evidence>
<evidence type="ECO:0000313" key="4">
    <source>
        <dbReference type="Proteomes" id="UP000006177"/>
    </source>
</evidence>